<keyword evidence="3" id="KW-1185">Reference proteome</keyword>
<feature type="compositionally biased region" description="Low complexity" evidence="1">
    <location>
        <begin position="73"/>
        <end position="89"/>
    </location>
</feature>
<feature type="compositionally biased region" description="Polar residues" evidence="1">
    <location>
        <begin position="115"/>
        <end position="130"/>
    </location>
</feature>
<evidence type="ECO:0000256" key="1">
    <source>
        <dbReference type="SAM" id="MobiDB-lite"/>
    </source>
</evidence>
<accession>A0A9P4UNF3</accession>
<evidence type="ECO:0000313" key="2">
    <source>
        <dbReference type="EMBL" id="KAF2719341.1"/>
    </source>
</evidence>
<dbReference type="Proteomes" id="UP000799441">
    <property type="component" value="Unassembled WGS sequence"/>
</dbReference>
<reference evidence="2" key="1">
    <citation type="journal article" date="2020" name="Stud. Mycol.">
        <title>101 Dothideomycetes genomes: a test case for predicting lifestyles and emergence of pathogens.</title>
        <authorList>
            <person name="Haridas S."/>
            <person name="Albert R."/>
            <person name="Binder M."/>
            <person name="Bloem J."/>
            <person name="Labutti K."/>
            <person name="Salamov A."/>
            <person name="Andreopoulos B."/>
            <person name="Baker S."/>
            <person name="Barry K."/>
            <person name="Bills G."/>
            <person name="Bluhm B."/>
            <person name="Cannon C."/>
            <person name="Castanera R."/>
            <person name="Culley D."/>
            <person name="Daum C."/>
            <person name="Ezra D."/>
            <person name="Gonzalez J."/>
            <person name="Henrissat B."/>
            <person name="Kuo A."/>
            <person name="Liang C."/>
            <person name="Lipzen A."/>
            <person name="Lutzoni F."/>
            <person name="Magnuson J."/>
            <person name="Mondo S."/>
            <person name="Nolan M."/>
            <person name="Ohm R."/>
            <person name="Pangilinan J."/>
            <person name="Park H.-J."/>
            <person name="Ramirez L."/>
            <person name="Alfaro M."/>
            <person name="Sun H."/>
            <person name="Tritt A."/>
            <person name="Yoshinaga Y."/>
            <person name="Zwiers L.-H."/>
            <person name="Turgeon B."/>
            <person name="Goodwin S."/>
            <person name="Spatafora J."/>
            <person name="Crous P."/>
            <person name="Grigoriev I."/>
        </authorList>
    </citation>
    <scope>NUCLEOTIDE SEQUENCE</scope>
    <source>
        <strain evidence="2">CBS 116435</strain>
    </source>
</reference>
<protein>
    <submittedName>
        <fullName evidence="2">Uncharacterized protein</fullName>
    </submittedName>
</protein>
<gene>
    <name evidence="2" type="ORF">K431DRAFT_305224</name>
</gene>
<proteinExistence type="predicted"/>
<comment type="caution">
    <text evidence="2">The sequence shown here is derived from an EMBL/GenBank/DDBJ whole genome shotgun (WGS) entry which is preliminary data.</text>
</comment>
<name>A0A9P4UNF3_9PEZI</name>
<sequence length="259" mass="28750">MAFKKSRLFKEFNATCNLSDGDKFREHTEKLLDHVHWSCAAQQEDTVSELPAALPPKVLSVQSTPPPRPSLTPPSNTASSATLASNTPSRYMSPQRREEDSRLYRASPTPERYQSRYTNPQPAEESSQLYRASPTPEPYQSLPTRQRNAPNTGYTPTSVRTWPVPSPGPDDGADENPMCLTPGCNARTIKRQTKYGDNAGKWFFKCESCKAWVGWSRRGTGGATENICFCGAVGSGFKGGDGVFKYICSRNICNFNYFP</sequence>
<organism evidence="2 3">
    <name type="scientific">Polychaeton citri CBS 116435</name>
    <dbReference type="NCBI Taxonomy" id="1314669"/>
    <lineage>
        <taxon>Eukaryota</taxon>
        <taxon>Fungi</taxon>
        <taxon>Dikarya</taxon>
        <taxon>Ascomycota</taxon>
        <taxon>Pezizomycotina</taxon>
        <taxon>Dothideomycetes</taxon>
        <taxon>Dothideomycetidae</taxon>
        <taxon>Capnodiales</taxon>
        <taxon>Capnodiaceae</taxon>
        <taxon>Polychaeton</taxon>
    </lineage>
</organism>
<evidence type="ECO:0000313" key="3">
    <source>
        <dbReference type="Proteomes" id="UP000799441"/>
    </source>
</evidence>
<feature type="region of interest" description="Disordered" evidence="1">
    <location>
        <begin position="58"/>
        <end position="163"/>
    </location>
</feature>
<dbReference type="AlphaFoldDB" id="A0A9P4UNF3"/>
<feature type="compositionally biased region" description="Polar residues" evidence="1">
    <location>
        <begin position="141"/>
        <end position="160"/>
    </location>
</feature>
<dbReference type="EMBL" id="MU003812">
    <property type="protein sequence ID" value="KAF2719341.1"/>
    <property type="molecule type" value="Genomic_DNA"/>
</dbReference>